<gene>
    <name evidence="2" type="ORF">UABAM_03909</name>
</gene>
<dbReference type="Gene3D" id="2.60.120.590">
    <property type="entry name" value="Alpha-ketoglutarate-dependent dioxygenase AlkB-like"/>
    <property type="match status" value="1"/>
</dbReference>
<dbReference type="PROSITE" id="PS51471">
    <property type="entry name" value="FE2OG_OXY"/>
    <property type="match status" value="1"/>
</dbReference>
<dbReference type="PANTHER" id="PTHR31212:SF4">
    <property type="entry name" value="ALPHA-KETOGLUTARATE-DEPENDENT DIOXYGENASE ALKB HOMOLOG 3"/>
    <property type="match status" value="1"/>
</dbReference>
<evidence type="ECO:0000313" key="3">
    <source>
        <dbReference type="Proteomes" id="UP000326354"/>
    </source>
</evidence>
<organism evidence="2 3">
    <name type="scientific">Uabimicrobium amorphum</name>
    <dbReference type="NCBI Taxonomy" id="2596890"/>
    <lineage>
        <taxon>Bacteria</taxon>
        <taxon>Pseudomonadati</taxon>
        <taxon>Planctomycetota</taxon>
        <taxon>Candidatus Uabimicrobiia</taxon>
        <taxon>Candidatus Uabimicrobiales</taxon>
        <taxon>Candidatus Uabimicrobiaceae</taxon>
        <taxon>Candidatus Uabimicrobium</taxon>
    </lineage>
</organism>
<feature type="domain" description="Fe2OG dioxygenase" evidence="1">
    <location>
        <begin position="98"/>
        <end position="196"/>
    </location>
</feature>
<dbReference type="PANTHER" id="PTHR31212">
    <property type="entry name" value="ALPHA-KETOGLUTARATE-DEPENDENT DIOXYGENASE ALKB HOMOLOG 3"/>
    <property type="match status" value="1"/>
</dbReference>
<dbReference type="Proteomes" id="UP000326354">
    <property type="component" value="Chromosome"/>
</dbReference>
<dbReference type="InterPro" id="IPR005123">
    <property type="entry name" value="Oxoglu/Fe-dep_dioxygenase_dom"/>
</dbReference>
<dbReference type="GO" id="GO:0006307">
    <property type="term" value="P:DNA alkylation repair"/>
    <property type="evidence" value="ECO:0007669"/>
    <property type="project" value="InterPro"/>
</dbReference>
<protein>
    <submittedName>
        <fullName evidence="2">Alkylated DNA repair protein</fullName>
    </submittedName>
</protein>
<dbReference type="RefSeq" id="WP_151969637.1">
    <property type="nucleotide sequence ID" value="NZ_AP019860.1"/>
</dbReference>
<dbReference type="EMBL" id="AP019860">
    <property type="protein sequence ID" value="BBM85539.1"/>
    <property type="molecule type" value="Genomic_DNA"/>
</dbReference>
<sequence>MFEKKIFTHTLLDKDYLLWEAMLPKDLQFDTDKFQKLWQMHPQNYHEIKMHGRVVKTPRWQQAYGKNYKYTGSVNNALPIPPLLQDIMSWCQKTIDHRLNSMLLNWYDAKLGHYIGKHRDSTHDMIPNTPIVTVSFGEERVFRLRPWKQKGYRDFLAKNNGIFIIPYNTNENWTHEIPKSSKYSQKRISVTLRAFHTTAKGVTDDG</sequence>
<dbReference type="InterPro" id="IPR027450">
    <property type="entry name" value="AlkB-like"/>
</dbReference>
<dbReference type="SUPFAM" id="SSF51197">
    <property type="entry name" value="Clavaminate synthase-like"/>
    <property type="match status" value="1"/>
</dbReference>
<dbReference type="InterPro" id="IPR037151">
    <property type="entry name" value="AlkB-like_sf"/>
</dbReference>
<proteinExistence type="predicted"/>
<evidence type="ECO:0000259" key="1">
    <source>
        <dbReference type="PROSITE" id="PS51471"/>
    </source>
</evidence>
<dbReference type="GO" id="GO:0051213">
    <property type="term" value="F:dioxygenase activity"/>
    <property type="evidence" value="ECO:0007669"/>
    <property type="project" value="InterPro"/>
</dbReference>
<reference evidence="2 3" key="1">
    <citation type="submission" date="2019-08" db="EMBL/GenBank/DDBJ databases">
        <title>Complete genome sequence of Candidatus Uab amorphum.</title>
        <authorList>
            <person name="Shiratori T."/>
            <person name="Suzuki S."/>
            <person name="Kakizawa Y."/>
            <person name="Ishida K."/>
        </authorList>
    </citation>
    <scope>NUCLEOTIDE SEQUENCE [LARGE SCALE GENOMIC DNA]</scope>
    <source>
        <strain evidence="2 3">SRT547</strain>
    </source>
</reference>
<dbReference type="Pfam" id="PF13532">
    <property type="entry name" value="2OG-FeII_Oxy_2"/>
    <property type="match status" value="1"/>
</dbReference>
<dbReference type="OrthoDB" id="509559at2"/>
<keyword evidence="3" id="KW-1185">Reference proteome</keyword>
<dbReference type="AlphaFoldDB" id="A0A5S9F5D1"/>
<dbReference type="KEGG" id="uam:UABAM_03909"/>
<dbReference type="InterPro" id="IPR032854">
    <property type="entry name" value="ALKBH3"/>
</dbReference>
<name>A0A5S9F5D1_UABAM</name>
<accession>A0A5S9F5D1</accession>
<evidence type="ECO:0000313" key="2">
    <source>
        <dbReference type="EMBL" id="BBM85539.1"/>
    </source>
</evidence>